<dbReference type="Proteomes" id="UP000176751">
    <property type="component" value="Unassembled WGS sequence"/>
</dbReference>
<dbReference type="InterPro" id="IPR020539">
    <property type="entry name" value="RNase_P_CS"/>
</dbReference>
<evidence type="ECO:0000256" key="3">
    <source>
        <dbReference type="ARBA" id="ARBA00022722"/>
    </source>
</evidence>
<sequence>MPSADTNTSFASSDFTIRARRQDIKSHGQVVVVSKKIAKKATERNRIRRIIKEALRSVGFKDKSVAIIVKKNIANLKVDQIKKVLRNLILEYDKKSR</sequence>
<dbReference type="Pfam" id="PF00825">
    <property type="entry name" value="Ribonuclease_P"/>
    <property type="match status" value="1"/>
</dbReference>
<evidence type="ECO:0000313" key="9">
    <source>
        <dbReference type="Proteomes" id="UP000176751"/>
    </source>
</evidence>
<evidence type="ECO:0000313" key="8">
    <source>
        <dbReference type="EMBL" id="OGE01001.1"/>
    </source>
</evidence>
<comment type="function">
    <text evidence="1">RNaseP catalyzes the removal of the 5'-leader sequence from pre-tRNA to produce the mature 5'-terminus. It can also cleave other RNA substrates such as 4.5S RNA. The protein component plays an auxiliary but essential role in vivo by binding to the 5'-leader sequence and broadening the substrate specificity of the ribozyme.</text>
</comment>
<dbReference type="InterPro" id="IPR020568">
    <property type="entry name" value="Ribosomal_Su5_D2-typ_SF"/>
</dbReference>
<keyword evidence="5" id="KW-0378">Hydrolase</keyword>
<dbReference type="STRING" id="1797737.A2196_05705"/>
<protein>
    <recommendedName>
        <fullName evidence="7">Ribonuclease P protein component</fullName>
        <ecNumber evidence="7">3.1.26.5</ecNumber>
    </recommendedName>
</protein>
<dbReference type="EMBL" id="MFCA01000030">
    <property type="protein sequence ID" value="OGE01001.1"/>
    <property type="molecule type" value="Genomic_DNA"/>
</dbReference>
<name>A0A1F5HA47_9BACT</name>
<evidence type="ECO:0000256" key="1">
    <source>
        <dbReference type="ARBA" id="ARBA00002663"/>
    </source>
</evidence>
<evidence type="ECO:0000256" key="7">
    <source>
        <dbReference type="NCBIfam" id="TIGR00188"/>
    </source>
</evidence>
<dbReference type="InterPro" id="IPR000100">
    <property type="entry name" value="RNase_P"/>
</dbReference>
<keyword evidence="2" id="KW-0819">tRNA processing</keyword>
<dbReference type="PROSITE" id="PS00648">
    <property type="entry name" value="RIBONUCLEASE_P"/>
    <property type="match status" value="1"/>
</dbReference>
<dbReference type="GO" id="GO:0008033">
    <property type="term" value="P:tRNA processing"/>
    <property type="evidence" value="ECO:0007669"/>
    <property type="project" value="UniProtKB-KW"/>
</dbReference>
<evidence type="ECO:0000256" key="4">
    <source>
        <dbReference type="ARBA" id="ARBA00022759"/>
    </source>
</evidence>
<keyword evidence="3" id="KW-0540">Nuclease</keyword>
<organism evidence="8 9">
    <name type="scientific">Candidatus Curtissbacteria bacterium RIFOXYA1_FULL_41_14</name>
    <dbReference type="NCBI Taxonomy" id="1797737"/>
    <lineage>
        <taxon>Bacteria</taxon>
        <taxon>Candidatus Curtissiibacteriota</taxon>
    </lineage>
</organism>
<gene>
    <name evidence="8" type="ORF">A2196_05705</name>
</gene>
<dbReference type="SUPFAM" id="SSF54211">
    <property type="entry name" value="Ribosomal protein S5 domain 2-like"/>
    <property type="match status" value="1"/>
</dbReference>
<dbReference type="EC" id="3.1.26.5" evidence="7"/>
<dbReference type="NCBIfam" id="TIGR00188">
    <property type="entry name" value="rnpA"/>
    <property type="match status" value="1"/>
</dbReference>
<keyword evidence="4" id="KW-0255">Endonuclease</keyword>
<reference evidence="8 9" key="1">
    <citation type="journal article" date="2016" name="Nat. Commun.">
        <title>Thousands of microbial genomes shed light on interconnected biogeochemical processes in an aquifer system.</title>
        <authorList>
            <person name="Anantharaman K."/>
            <person name="Brown C.T."/>
            <person name="Hug L.A."/>
            <person name="Sharon I."/>
            <person name="Castelle C.J."/>
            <person name="Probst A.J."/>
            <person name="Thomas B.C."/>
            <person name="Singh A."/>
            <person name="Wilkins M.J."/>
            <person name="Karaoz U."/>
            <person name="Brodie E.L."/>
            <person name="Williams K.H."/>
            <person name="Hubbard S.S."/>
            <person name="Banfield J.F."/>
        </authorList>
    </citation>
    <scope>NUCLEOTIDE SEQUENCE [LARGE SCALE GENOMIC DNA]</scope>
</reference>
<accession>A0A1F5HA47</accession>
<dbReference type="GO" id="GO:0004526">
    <property type="term" value="F:ribonuclease P activity"/>
    <property type="evidence" value="ECO:0007669"/>
    <property type="project" value="UniProtKB-UniRule"/>
</dbReference>
<evidence type="ECO:0000256" key="5">
    <source>
        <dbReference type="ARBA" id="ARBA00022801"/>
    </source>
</evidence>
<dbReference type="Gene3D" id="3.30.230.10">
    <property type="match status" value="1"/>
</dbReference>
<proteinExistence type="predicted"/>
<dbReference type="GO" id="GO:0000049">
    <property type="term" value="F:tRNA binding"/>
    <property type="evidence" value="ECO:0007669"/>
    <property type="project" value="InterPro"/>
</dbReference>
<keyword evidence="6" id="KW-0694">RNA-binding</keyword>
<dbReference type="AlphaFoldDB" id="A0A1F5HA47"/>
<evidence type="ECO:0000256" key="2">
    <source>
        <dbReference type="ARBA" id="ARBA00022694"/>
    </source>
</evidence>
<evidence type="ECO:0000256" key="6">
    <source>
        <dbReference type="ARBA" id="ARBA00022884"/>
    </source>
</evidence>
<comment type="caution">
    <text evidence="8">The sequence shown here is derived from an EMBL/GenBank/DDBJ whole genome shotgun (WGS) entry which is preliminary data.</text>
</comment>
<dbReference type="InterPro" id="IPR014721">
    <property type="entry name" value="Ribsml_uS5_D2-typ_fold_subgr"/>
</dbReference>